<feature type="chain" id="PRO_5020229284" description="HMA domain-containing protein" evidence="2">
    <location>
        <begin position="17"/>
        <end position="158"/>
    </location>
</feature>
<dbReference type="Proteomes" id="UP000297245">
    <property type="component" value="Unassembled WGS sequence"/>
</dbReference>
<feature type="region of interest" description="Disordered" evidence="1">
    <location>
        <begin position="24"/>
        <end position="55"/>
    </location>
</feature>
<organism evidence="3 4">
    <name type="scientific">Dendrothele bispora (strain CBS 962.96)</name>
    <dbReference type="NCBI Taxonomy" id="1314807"/>
    <lineage>
        <taxon>Eukaryota</taxon>
        <taxon>Fungi</taxon>
        <taxon>Dikarya</taxon>
        <taxon>Basidiomycota</taxon>
        <taxon>Agaricomycotina</taxon>
        <taxon>Agaricomycetes</taxon>
        <taxon>Agaricomycetidae</taxon>
        <taxon>Agaricales</taxon>
        <taxon>Agaricales incertae sedis</taxon>
        <taxon>Dendrothele</taxon>
    </lineage>
</organism>
<feature type="compositionally biased region" description="Polar residues" evidence="1">
    <location>
        <begin position="30"/>
        <end position="39"/>
    </location>
</feature>
<evidence type="ECO:0000256" key="1">
    <source>
        <dbReference type="SAM" id="MobiDB-lite"/>
    </source>
</evidence>
<evidence type="ECO:0000313" key="3">
    <source>
        <dbReference type="EMBL" id="THU82431.1"/>
    </source>
</evidence>
<proteinExistence type="predicted"/>
<feature type="signal peptide" evidence="2">
    <location>
        <begin position="1"/>
        <end position="16"/>
    </location>
</feature>
<accession>A0A4S8L2B6</accession>
<reference evidence="3 4" key="1">
    <citation type="journal article" date="2019" name="Nat. Ecol. Evol.">
        <title>Megaphylogeny resolves global patterns of mushroom evolution.</title>
        <authorList>
            <person name="Varga T."/>
            <person name="Krizsan K."/>
            <person name="Foldi C."/>
            <person name="Dima B."/>
            <person name="Sanchez-Garcia M."/>
            <person name="Sanchez-Ramirez S."/>
            <person name="Szollosi G.J."/>
            <person name="Szarkandi J.G."/>
            <person name="Papp V."/>
            <person name="Albert L."/>
            <person name="Andreopoulos W."/>
            <person name="Angelini C."/>
            <person name="Antonin V."/>
            <person name="Barry K.W."/>
            <person name="Bougher N.L."/>
            <person name="Buchanan P."/>
            <person name="Buyck B."/>
            <person name="Bense V."/>
            <person name="Catcheside P."/>
            <person name="Chovatia M."/>
            <person name="Cooper J."/>
            <person name="Damon W."/>
            <person name="Desjardin D."/>
            <person name="Finy P."/>
            <person name="Geml J."/>
            <person name="Haridas S."/>
            <person name="Hughes K."/>
            <person name="Justo A."/>
            <person name="Karasinski D."/>
            <person name="Kautmanova I."/>
            <person name="Kiss B."/>
            <person name="Kocsube S."/>
            <person name="Kotiranta H."/>
            <person name="LaButti K.M."/>
            <person name="Lechner B.E."/>
            <person name="Liimatainen K."/>
            <person name="Lipzen A."/>
            <person name="Lukacs Z."/>
            <person name="Mihaltcheva S."/>
            <person name="Morgado L.N."/>
            <person name="Niskanen T."/>
            <person name="Noordeloos M.E."/>
            <person name="Ohm R.A."/>
            <person name="Ortiz-Santana B."/>
            <person name="Ovrebo C."/>
            <person name="Racz N."/>
            <person name="Riley R."/>
            <person name="Savchenko A."/>
            <person name="Shiryaev A."/>
            <person name="Soop K."/>
            <person name="Spirin V."/>
            <person name="Szebenyi C."/>
            <person name="Tomsovsky M."/>
            <person name="Tulloss R.E."/>
            <person name="Uehling J."/>
            <person name="Grigoriev I.V."/>
            <person name="Vagvolgyi C."/>
            <person name="Papp T."/>
            <person name="Martin F.M."/>
            <person name="Miettinen O."/>
            <person name="Hibbett D.S."/>
            <person name="Nagy L.G."/>
        </authorList>
    </citation>
    <scope>NUCLEOTIDE SEQUENCE [LARGE SCALE GENOMIC DNA]</scope>
    <source>
        <strain evidence="3 4">CBS 962.96</strain>
    </source>
</reference>
<evidence type="ECO:0000313" key="4">
    <source>
        <dbReference type="Proteomes" id="UP000297245"/>
    </source>
</evidence>
<protein>
    <recommendedName>
        <fullName evidence="5">HMA domain-containing protein</fullName>
    </recommendedName>
</protein>
<keyword evidence="2" id="KW-0732">Signal</keyword>
<gene>
    <name evidence="3" type="ORF">K435DRAFT_971968</name>
</gene>
<evidence type="ECO:0000256" key="2">
    <source>
        <dbReference type="SAM" id="SignalP"/>
    </source>
</evidence>
<evidence type="ECO:0008006" key="5">
    <source>
        <dbReference type="Google" id="ProtNLM"/>
    </source>
</evidence>
<name>A0A4S8L2B6_DENBC</name>
<sequence>MLPIILAVSYLFIVMSNRSRYSPARLPEVSRQNSRSFTRNVRDNSSHPRQNSRRVSPDIHVNIAGRPQGGEPPIDLDPSYALFFSLLRNIPGIENAHISVNRVAGNLTYNYNETISAINKSHNHSSTNEYHSYHCDWCAWHRAPPGYNPNYGSWYRGQ</sequence>
<dbReference type="AlphaFoldDB" id="A0A4S8L2B6"/>
<keyword evidence="4" id="KW-1185">Reference proteome</keyword>
<dbReference type="EMBL" id="ML179732">
    <property type="protein sequence ID" value="THU82431.1"/>
    <property type="molecule type" value="Genomic_DNA"/>
</dbReference>